<gene>
    <name evidence="1" type="ORF">KAK11_07955</name>
</gene>
<evidence type="ECO:0000313" key="1">
    <source>
        <dbReference type="EMBL" id="MBQ0935256.1"/>
    </source>
</evidence>
<dbReference type="RefSeq" id="WP_210808067.1">
    <property type="nucleotide sequence ID" value="NZ_JAGQDG010000003.1"/>
</dbReference>
<dbReference type="Proteomes" id="UP000672097">
    <property type="component" value="Unassembled WGS sequence"/>
</dbReference>
<reference evidence="1 2" key="1">
    <citation type="submission" date="2021-04" db="EMBL/GenBank/DDBJ databases">
        <title>The genome sequence of type strain Ideonella paludis KCTC 32238.</title>
        <authorList>
            <person name="Liu Y."/>
        </authorList>
    </citation>
    <scope>NUCLEOTIDE SEQUENCE [LARGE SCALE GENOMIC DNA]</scope>
    <source>
        <strain evidence="1 2">KCTC 32238</strain>
    </source>
</reference>
<dbReference type="EMBL" id="JAGQDG010000003">
    <property type="protein sequence ID" value="MBQ0935256.1"/>
    <property type="molecule type" value="Genomic_DNA"/>
</dbReference>
<evidence type="ECO:0000313" key="2">
    <source>
        <dbReference type="Proteomes" id="UP000672097"/>
    </source>
</evidence>
<comment type="caution">
    <text evidence="1">The sequence shown here is derived from an EMBL/GenBank/DDBJ whole genome shotgun (WGS) entry which is preliminary data.</text>
</comment>
<proteinExistence type="predicted"/>
<accession>A0ABS5DWL1</accession>
<sequence>MLNGRTSDKLQAFATAGFFDCDSHGIAWTGFVVTQQLYRPESRLCIREMSDSATCSECDSKQSEAIVEYGSYVLRCAQCGEGIVATSFLAMRDVEGEFMAYHDPGHGNQPSPEALIAEGSLKQIHQAISSVAGTGSSVLIVSAQPCIAADAAAAR</sequence>
<organism evidence="1 2">
    <name type="scientific">Ideonella paludis</name>
    <dbReference type="NCBI Taxonomy" id="1233411"/>
    <lineage>
        <taxon>Bacteria</taxon>
        <taxon>Pseudomonadati</taxon>
        <taxon>Pseudomonadota</taxon>
        <taxon>Betaproteobacteria</taxon>
        <taxon>Burkholderiales</taxon>
        <taxon>Sphaerotilaceae</taxon>
        <taxon>Ideonella</taxon>
    </lineage>
</organism>
<name>A0ABS5DWL1_9BURK</name>
<keyword evidence="2" id="KW-1185">Reference proteome</keyword>
<protein>
    <submittedName>
        <fullName evidence="1">Uncharacterized protein</fullName>
    </submittedName>
</protein>